<dbReference type="InterPro" id="IPR011764">
    <property type="entry name" value="Biotin_carboxylation_dom"/>
</dbReference>
<dbReference type="AlphaFoldDB" id="A0A2K9LJ70"/>
<evidence type="ECO:0000256" key="11">
    <source>
        <dbReference type="ARBA" id="ARBA00048600"/>
    </source>
</evidence>
<comment type="function">
    <text evidence="2">This protein is a component of the acetyl coenzyme A carboxylase complex; first, biotin carboxylase catalyzes the carboxylation of the carrier protein and then the transcarboxylase transfers the carboxyl group to form malonyl-CoA.</text>
</comment>
<dbReference type="InterPro" id="IPR005481">
    <property type="entry name" value="BC-like_N"/>
</dbReference>
<keyword evidence="7 12" id="KW-0547">Nucleotide-binding</keyword>
<dbReference type="PROSITE" id="PS00867">
    <property type="entry name" value="CPSASE_2"/>
    <property type="match status" value="1"/>
</dbReference>
<dbReference type="Pfam" id="PF02785">
    <property type="entry name" value="Biotin_carb_C"/>
    <property type="match status" value="1"/>
</dbReference>
<keyword evidence="8 12" id="KW-0067">ATP-binding</keyword>
<feature type="domain" description="Biotin carboxylation" evidence="15">
    <location>
        <begin position="3"/>
        <end position="449"/>
    </location>
</feature>
<proteinExistence type="predicted"/>
<evidence type="ECO:0000256" key="5">
    <source>
        <dbReference type="ARBA" id="ARBA00017242"/>
    </source>
</evidence>
<dbReference type="Proteomes" id="UP000235116">
    <property type="component" value="Chromosome"/>
</dbReference>
<dbReference type="PROSITE" id="PS00866">
    <property type="entry name" value="CPSASE_1"/>
    <property type="match status" value="1"/>
</dbReference>
<comment type="subunit">
    <text evidence="4">Acetyl-CoA carboxylase is a heterohexamer of biotin carboxyl carrier protein, biotin carboxylase and the two subunits of carboxyl transferase in a 2:2 complex.</text>
</comment>
<evidence type="ECO:0000256" key="10">
    <source>
        <dbReference type="ARBA" id="ARBA00033786"/>
    </source>
</evidence>
<dbReference type="EMBL" id="CP022684">
    <property type="protein sequence ID" value="AUM12378.1"/>
    <property type="molecule type" value="Genomic_DNA"/>
</dbReference>
<dbReference type="GO" id="GO:0046872">
    <property type="term" value="F:metal ion binding"/>
    <property type="evidence" value="ECO:0007669"/>
    <property type="project" value="InterPro"/>
</dbReference>
<dbReference type="InterPro" id="IPR050856">
    <property type="entry name" value="Biotin_carboxylase_complex"/>
</dbReference>
<dbReference type="InterPro" id="IPR011054">
    <property type="entry name" value="Rudment_hybrid_motif"/>
</dbReference>
<dbReference type="InterPro" id="IPR005479">
    <property type="entry name" value="CPAse_ATP-bd"/>
</dbReference>
<dbReference type="FunFam" id="3.30.1490.20:FF:000003">
    <property type="entry name" value="acetyl-CoA carboxylase isoform X1"/>
    <property type="match status" value="1"/>
</dbReference>
<sequence length="684" mass="73772">MSTIKRLLIANRGEIACRVIRACKRLGIESVAVYSEADRHSLHVQQADMAVHIGGAAANESYLDANAILAAAQKISADAIHPGYGFLSESTALISLCEKNGIIFVGPSMESIAAMGSKIEAKAIAQALDIPTVPGYNGDAQDLETLLTKGNAVGFPLLIKASAGGGGKGMRIVHEACEFEGALKQARQEASSAFGDDRVLLEKYIVRPRHIEVQLLGDGHGNMLHLLDRECSIQRNYQKVIEEAPVSHLDDDVRQQLFDCAVRLGRHLGYRGAGTVEFILDADSREAYFLEMNTRLQVEHPTTELITGIDLVECQIRVARGEALLYTQQDIRANGHAIEARVNAEDPANDYLPEIGTITLYREPIAEGLRIDSGVAQGSEITPYYDSLVAKIIAHGGSRGLAAQRLLQGLNNFAIGGVKTNQEFLTSILTRPAFHQELTTQYLAQQFPNGWQPWGESMHAAIAAAALAMQQESAGCNPVSGTPWQTMGGWRLTQLAGTVATSHLWLKTANGLQAMQIQGRHGNYFVTLVEGCDDGAKSVSFPIKLYHSTDSNGLQRQWRVELEGTHRNLDIAIVGKQVALSSPRLRRSYQFVGLEESQLGEAAAGKSAGNDVRAAMPGLVTDVLVREGDRVEAGQTGAVMEAMKLIHNLPCPVAGVVAQVRVVAGDNVEDGAILISIQPDDESL</sequence>
<dbReference type="SUPFAM" id="SSF52440">
    <property type="entry name" value="PreATP-grasp domain"/>
    <property type="match status" value="1"/>
</dbReference>
<dbReference type="PROSITE" id="PS50968">
    <property type="entry name" value="BIOTINYL_LIPOYL"/>
    <property type="match status" value="1"/>
</dbReference>
<keyword evidence="9" id="KW-0092">Biotin</keyword>
<feature type="domain" description="ATP-grasp" evidence="14">
    <location>
        <begin position="122"/>
        <end position="320"/>
    </location>
</feature>
<dbReference type="SUPFAM" id="SSF51246">
    <property type="entry name" value="Rudiment single hybrid motif"/>
    <property type="match status" value="1"/>
</dbReference>
<feature type="domain" description="Lipoyl-binding" evidence="13">
    <location>
        <begin position="601"/>
        <end position="678"/>
    </location>
</feature>
<dbReference type="OrthoDB" id="9763189at2"/>
<accession>A0A2K9LJ70</accession>
<evidence type="ECO:0000259" key="15">
    <source>
        <dbReference type="PROSITE" id="PS50979"/>
    </source>
</evidence>
<dbReference type="Gene3D" id="2.40.50.100">
    <property type="match status" value="1"/>
</dbReference>
<dbReference type="GO" id="GO:0005524">
    <property type="term" value="F:ATP binding"/>
    <property type="evidence" value="ECO:0007669"/>
    <property type="project" value="UniProtKB-UniRule"/>
</dbReference>
<comment type="cofactor">
    <cofactor evidence="1">
        <name>biotin</name>
        <dbReference type="ChEBI" id="CHEBI:57586"/>
    </cofactor>
</comment>
<dbReference type="Pfam" id="PF00289">
    <property type="entry name" value="Biotin_carb_N"/>
    <property type="match status" value="1"/>
</dbReference>
<dbReference type="PANTHER" id="PTHR18866:SF33">
    <property type="entry name" value="METHYLCROTONOYL-COA CARBOXYLASE SUBUNIT ALPHA, MITOCHONDRIAL-RELATED"/>
    <property type="match status" value="1"/>
</dbReference>
<gene>
    <name evidence="16" type="ORF">Kalk_08095</name>
</gene>
<dbReference type="PROSITE" id="PS50975">
    <property type="entry name" value="ATP_GRASP"/>
    <property type="match status" value="1"/>
</dbReference>
<evidence type="ECO:0000259" key="14">
    <source>
        <dbReference type="PROSITE" id="PS50975"/>
    </source>
</evidence>
<evidence type="ECO:0000256" key="3">
    <source>
        <dbReference type="ARBA" id="ARBA00004956"/>
    </source>
</evidence>
<dbReference type="InterPro" id="IPR000089">
    <property type="entry name" value="Biotin_lipoyl"/>
</dbReference>
<comment type="pathway">
    <text evidence="3">Lipid metabolism; malonyl-CoA biosynthesis; malonyl-CoA from acetyl-CoA: step 1/1.</text>
</comment>
<evidence type="ECO:0000313" key="16">
    <source>
        <dbReference type="EMBL" id="AUM12378.1"/>
    </source>
</evidence>
<evidence type="ECO:0000256" key="7">
    <source>
        <dbReference type="ARBA" id="ARBA00022741"/>
    </source>
</evidence>
<dbReference type="Pfam" id="PF02786">
    <property type="entry name" value="CPSase_L_D2"/>
    <property type="match status" value="1"/>
</dbReference>
<evidence type="ECO:0000256" key="4">
    <source>
        <dbReference type="ARBA" id="ARBA00011750"/>
    </source>
</evidence>
<dbReference type="InterPro" id="IPR016185">
    <property type="entry name" value="PreATP-grasp_dom_sf"/>
</dbReference>
<dbReference type="FunFam" id="3.30.470.20:FF:000028">
    <property type="entry name" value="Methylcrotonoyl-CoA carboxylase subunit alpha, mitochondrial"/>
    <property type="match status" value="1"/>
</dbReference>
<dbReference type="InterPro" id="IPR005482">
    <property type="entry name" value="Biotin_COase_C"/>
</dbReference>
<dbReference type="SUPFAM" id="SSF51230">
    <property type="entry name" value="Single hybrid motif"/>
    <property type="match status" value="1"/>
</dbReference>
<dbReference type="PANTHER" id="PTHR18866">
    <property type="entry name" value="CARBOXYLASE:PYRUVATE/ACETYL-COA/PROPIONYL-COA CARBOXYLASE"/>
    <property type="match status" value="1"/>
</dbReference>
<dbReference type="SMART" id="SM00878">
    <property type="entry name" value="Biotin_carb_C"/>
    <property type="match status" value="1"/>
</dbReference>
<keyword evidence="6" id="KW-0436">Ligase</keyword>
<evidence type="ECO:0000256" key="6">
    <source>
        <dbReference type="ARBA" id="ARBA00022598"/>
    </source>
</evidence>
<dbReference type="RefSeq" id="WP_101893722.1">
    <property type="nucleotide sequence ID" value="NZ_CP022684.1"/>
</dbReference>
<dbReference type="KEGG" id="kak:Kalk_08095"/>
<keyword evidence="17" id="KW-1185">Reference proteome</keyword>
<evidence type="ECO:0000256" key="1">
    <source>
        <dbReference type="ARBA" id="ARBA00001953"/>
    </source>
</evidence>
<evidence type="ECO:0000259" key="13">
    <source>
        <dbReference type="PROSITE" id="PS50968"/>
    </source>
</evidence>
<evidence type="ECO:0000256" key="2">
    <source>
        <dbReference type="ARBA" id="ARBA00003761"/>
    </source>
</evidence>
<evidence type="ECO:0000256" key="8">
    <source>
        <dbReference type="ARBA" id="ARBA00022840"/>
    </source>
</evidence>
<name>A0A2K9LJ70_9GAMM</name>
<dbReference type="PROSITE" id="PS50979">
    <property type="entry name" value="BC"/>
    <property type="match status" value="1"/>
</dbReference>
<dbReference type="CDD" id="cd06850">
    <property type="entry name" value="biotinyl_domain"/>
    <property type="match status" value="1"/>
</dbReference>
<reference evidence="17" key="1">
    <citation type="submission" date="2017-08" db="EMBL/GenBank/DDBJ databases">
        <title>Direct submision.</title>
        <authorList>
            <person name="Kim S.-J."/>
            <person name="Rhee S.-K."/>
        </authorList>
    </citation>
    <scope>NUCLEOTIDE SEQUENCE [LARGE SCALE GENOMIC DNA]</scope>
    <source>
        <strain evidence="17">GI5</strain>
    </source>
</reference>
<dbReference type="SUPFAM" id="SSF56059">
    <property type="entry name" value="Glutathione synthetase ATP-binding domain-like"/>
    <property type="match status" value="1"/>
</dbReference>
<evidence type="ECO:0000256" key="12">
    <source>
        <dbReference type="PROSITE-ProRule" id="PRU00409"/>
    </source>
</evidence>
<evidence type="ECO:0000256" key="9">
    <source>
        <dbReference type="ARBA" id="ARBA00023267"/>
    </source>
</evidence>
<comment type="catalytic activity">
    <reaction evidence="11">
        <text>N(6)-biotinyl-L-lysyl-[protein] + hydrogencarbonate + ATP = N(6)-carboxybiotinyl-L-lysyl-[protein] + ADP + phosphate + H(+)</text>
        <dbReference type="Rhea" id="RHEA:13501"/>
        <dbReference type="Rhea" id="RHEA-COMP:10505"/>
        <dbReference type="Rhea" id="RHEA-COMP:10506"/>
        <dbReference type="ChEBI" id="CHEBI:15378"/>
        <dbReference type="ChEBI" id="CHEBI:17544"/>
        <dbReference type="ChEBI" id="CHEBI:30616"/>
        <dbReference type="ChEBI" id="CHEBI:43474"/>
        <dbReference type="ChEBI" id="CHEBI:83144"/>
        <dbReference type="ChEBI" id="CHEBI:83145"/>
        <dbReference type="ChEBI" id="CHEBI:456216"/>
        <dbReference type="EC" id="6.3.4.14"/>
    </reaction>
</comment>
<dbReference type="InterPro" id="IPR011053">
    <property type="entry name" value="Single_hybrid_motif"/>
</dbReference>
<protein>
    <recommendedName>
        <fullName evidence="5">Biotin carboxylase</fullName>
    </recommendedName>
    <alternativeName>
        <fullName evidence="10">Acetyl-coenzyme A carboxylase biotin carboxylase subunit A</fullName>
    </alternativeName>
</protein>
<dbReference type="FunFam" id="3.40.50.20:FF:000010">
    <property type="entry name" value="Propionyl-CoA carboxylase subunit alpha"/>
    <property type="match status" value="1"/>
</dbReference>
<dbReference type="Pfam" id="PF00364">
    <property type="entry name" value="Biotin_lipoyl"/>
    <property type="match status" value="1"/>
</dbReference>
<dbReference type="Gene3D" id="3.30.470.20">
    <property type="entry name" value="ATP-grasp fold, B domain"/>
    <property type="match status" value="1"/>
</dbReference>
<dbReference type="InterPro" id="IPR011761">
    <property type="entry name" value="ATP-grasp"/>
</dbReference>
<organism evidence="16 17">
    <name type="scientific">Ketobacter alkanivorans</name>
    <dbReference type="NCBI Taxonomy" id="1917421"/>
    <lineage>
        <taxon>Bacteria</taxon>
        <taxon>Pseudomonadati</taxon>
        <taxon>Pseudomonadota</taxon>
        <taxon>Gammaproteobacteria</taxon>
        <taxon>Pseudomonadales</taxon>
        <taxon>Ketobacteraceae</taxon>
        <taxon>Ketobacter</taxon>
    </lineage>
</organism>
<evidence type="ECO:0000313" key="17">
    <source>
        <dbReference type="Proteomes" id="UP000235116"/>
    </source>
</evidence>
<dbReference type="GO" id="GO:0004075">
    <property type="term" value="F:biotin carboxylase activity"/>
    <property type="evidence" value="ECO:0007669"/>
    <property type="project" value="UniProtKB-EC"/>
</dbReference>